<evidence type="ECO:0000313" key="3">
    <source>
        <dbReference type="Proteomes" id="UP000051236"/>
    </source>
</evidence>
<accession>X0PUU4</accession>
<organism evidence="2 3">
    <name type="scientific">Agrilactobacillus composti DSM 18527 = JCM 14202</name>
    <dbReference type="NCBI Taxonomy" id="1423734"/>
    <lineage>
        <taxon>Bacteria</taxon>
        <taxon>Bacillati</taxon>
        <taxon>Bacillota</taxon>
        <taxon>Bacilli</taxon>
        <taxon>Lactobacillales</taxon>
        <taxon>Lactobacillaceae</taxon>
        <taxon>Agrilactobacillus</taxon>
    </lineage>
</organism>
<feature type="transmembrane region" description="Helical" evidence="1">
    <location>
        <begin position="102"/>
        <end position="124"/>
    </location>
</feature>
<sequence>MKQSNETKAKEMHDVEILIGQILRIGVIISALVILFGLILLMITQTSGYPGNVFPDKPSVILQGVIALKPFAVMMFGIFLLILTPVLRVVVSIYAFAKEADYLYVVITTIVLIILAISMVVGYFGR</sequence>
<dbReference type="RefSeq" id="WP_035456071.1">
    <property type="nucleotide sequence ID" value="NZ_AZGA01000064.1"/>
</dbReference>
<keyword evidence="3" id="KW-1185">Reference proteome</keyword>
<evidence type="ECO:0000256" key="1">
    <source>
        <dbReference type="SAM" id="Phobius"/>
    </source>
</evidence>
<dbReference type="OrthoDB" id="1682804at2"/>
<dbReference type="Proteomes" id="UP000051236">
    <property type="component" value="Unassembled WGS sequence"/>
</dbReference>
<dbReference type="InterPro" id="IPR012861">
    <property type="entry name" value="DUF1634"/>
</dbReference>
<dbReference type="STRING" id="1423734.FC83_GL000109"/>
<gene>
    <name evidence="2" type="ORF">FC83_GL000109</name>
</gene>
<dbReference type="PATRIC" id="fig|1423734.3.peg.108"/>
<dbReference type="Pfam" id="PF07843">
    <property type="entry name" value="DUF1634"/>
    <property type="match status" value="1"/>
</dbReference>
<dbReference type="AlphaFoldDB" id="X0PUU4"/>
<comment type="caution">
    <text evidence="2">The sequence shown here is derived from an EMBL/GenBank/DDBJ whole genome shotgun (WGS) entry which is preliminary data.</text>
</comment>
<protein>
    <recommendedName>
        <fullName evidence="4">Integral membrane protein</fullName>
    </recommendedName>
</protein>
<name>X0PUU4_9LACO</name>
<keyword evidence="1" id="KW-0472">Membrane</keyword>
<feature type="transmembrane region" description="Helical" evidence="1">
    <location>
        <begin position="21"/>
        <end position="44"/>
    </location>
</feature>
<keyword evidence="1" id="KW-0812">Transmembrane</keyword>
<evidence type="ECO:0000313" key="2">
    <source>
        <dbReference type="EMBL" id="KRM32915.1"/>
    </source>
</evidence>
<proteinExistence type="predicted"/>
<reference evidence="2 3" key="1">
    <citation type="journal article" date="2015" name="Genome Announc.">
        <title>Expanding the biotechnology potential of lactobacilli through comparative genomics of 213 strains and associated genera.</title>
        <authorList>
            <person name="Sun Z."/>
            <person name="Harris H.M."/>
            <person name="McCann A."/>
            <person name="Guo C."/>
            <person name="Argimon S."/>
            <person name="Zhang W."/>
            <person name="Yang X."/>
            <person name="Jeffery I.B."/>
            <person name="Cooney J.C."/>
            <person name="Kagawa T.F."/>
            <person name="Liu W."/>
            <person name="Song Y."/>
            <person name="Salvetti E."/>
            <person name="Wrobel A."/>
            <person name="Rasinkangas P."/>
            <person name="Parkhill J."/>
            <person name="Rea M.C."/>
            <person name="O'Sullivan O."/>
            <person name="Ritari J."/>
            <person name="Douillard F.P."/>
            <person name="Paul Ross R."/>
            <person name="Yang R."/>
            <person name="Briner A.E."/>
            <person name="Felis G.E."/>
            <person name="de Vos W.M."/>
            <person name="Barrangou R."/>
            <person name="Klaenhammer T.R."/>
            <person name="Caufield P.W."/>
            <person name="Cui Y."/>
            <person name="Zhang H."/>
            <person name="O'Toole P.W."/>
        </authorList>
    </citation>
    <scope>NUCLEOTIDE SEQUENCE [LARGE SCALE GENOMIC DNA]</scope>
    <source>
        <strain evidence="2 3">DSM 18527</strain>
    </source>
</reference>
<keyword evidence="1" id="KW-1133">Transmembrane helix</keyword>
<feature type="transmembrane region" description="Helical" evidence="1">
    <location>
        <begin position="64"/>
        <end position="90"/>
    </location>
</feature>
<evidence type="ECO:0008006" key="4">
    <source>
        <dbReference type="Google" id="ProtNLM"/>
    </source>
</evidence>
<dbReference type="eggNOG" id="COG4272">
    <property type="taxonomic scope" value="Bacteria"/>
</dbReference>
<dbReference type="EMBL" id="AZGA01000064">
    <property type="protein sequence ID" value="KRM32915.1"/>
    <property type="molecule type" value="Genomic_DNA"/>
</dbReference>